<dbReference type="EMBL" id="BGPR01182358">
    <property type="protein sequence ID" value="GBM66544.1"/>
    <property type="molecule type" value="Genomic_DNA"/>
</dbReference>
<evidence type="ECO:0000313" key="2">
    <source>
        <dbReference type="EMBL" id="GBM66544.1"/>
    </source>
</evidence>
<feature type="domain" description="Reverse transcriptase" evidence="1">
    <location>
        <begin position="1"/>
        <end position="195"/>
    </location>
</feature>
<evidence type="ECO:0000313" key="3">
    <source>
        <dbReference type="Proteomes" id="UP000499080"/>
    </source>
</evidence>
<evidence type="ECO:0000259" key="1">
    <source>
        <dbReference type="PROSITE" id="PS50878"/>
    </source>
</evidence>
<dbReference type="Proteomes" id="UP000499080">
    <property type="component" value="Unassembled WGS sequence"/>
</dbReference>
<accession>A0A4Y2HMA7</accession>
<keyword evidence="3" id="KW-1185">Reference proteome</keyword>
<keyword evidence="2" id="KW-0808">Transferase</keyword>
<dbReference type="Pfam" id="PF00078">
    <property type="entry name" value="RVT_1"/>
    <property type="match status" value="1"/>
</dbReference>
<dbReference type="AlphaFoldDB" id="A0A4Y2HMA7"/>
<keyword evidence="2" id="KW-0548">Nucleotidyltransferase</keyword>
<proteinExistence type="predicted"/>
<keyword evidence="2" id="KW-0695">RNA-directed DNA polymerase</keyword>
<dbReference type="SUPFAM" id="SSF56672">
    <property type="entry name" value="DNA/RNA polymerases"/>
    <property type="match status" value="1"/>
</dbReference>
<dbReference type="PROSITE" id="PS50878">
    <property type="entry name" value="RT_POL"/>
    <property type="match status" value="1"/>
</dbReference>
<gene>
    <name evidence="2" type="primary">X-elementORF2_882</name>
    <name evidence="2" type="ORF">AVEN_29462_1</name>
</gene>
<dbReference type="InterPro" id="IPR000477">
    <property type="entry name" value="RT_dom"/>
</dbReference>
<protein>
    <submittedName>
        <fullName evidence="2">Putative RNA-directed DNA polymerase from transposon X-element</fullName>
    </submittedName>
</protein>
<comment type="caution">
    <text evidence="2">The sequence shown here is derived from an EMBL/GenBank/DDBJ whole genome shotgun (WGS) entry which is preliminary data.</text>
</comment>
<sequence>MFSKPNQNRKLPGSYRPISLLSNIDKLYEKILLKRLNDHCYNNNIIPDEQFGFRDKHSCTHQLLRVTNKIVEAFNVKHYTGGVFLDARNVFGRMWHKGFIVKLIKYQFPDYLFKIIQRFLSNRKFHVKINQAFSSVGNIQAGTLQGSSLSPSLYNIFNSDFPRNEKSLIASLPMTQPSSHRVAISDLLLKRSNPN</sequence>
<dbReference type="PANTHER" id="PTHR19446">
    <property type="entry name" value="REVERSE TRANSCRIPTASES"/>
    <property type="match status" value="1"/>
</dbReference>
<dbReference type="GO" id="GO:0003964">
    <property type="term" value="F:RNA-directed DNA polymerase activity"/>
    <property type="evidence" value="ECO:0007669"/>
    <property type="project" value="UniProtKB-KW"/>
</dbReference>
<reference evidence="2 3" key="1">
    <citation type="journal article" date="2019" name="Sci. Rep.">
        <title>Orb-weaving spider Araneus ventricosus genome elucidates the spidroin gene catalogue.</title>
        <authorList>
            <person name="Kono N."/>
            <person name="Nakamura H."/>
            <person name="Ohtoshi R."/>
            <person name="Moran D.A.P."/>
            <person name="Shinohara A."/>
            <person name="Yoshida Y."/>
            <person name="Fujiwara M."/>
            <person name="Mori M."/>
            <person name="Tomita M."/>
            <person name="Arakawa K."/>
        </authorList>
    </citation>
    <scope>NUCLEOTIDE SEQUENCE [LARGE SCALE GENOMIC DNA]</scope>
</reference>
<dbReference type="OrthoDB" id="6433969at2759"/>
<organism evidence="2 3">
    <name type="scientific">Araneus ventricosus</name>
    <name type="common">Orbweaver spider</name>
    <name type="synonym">Epeira ventricosa</name>
    <dbReference type="NCBI Taxonomy" id="182803"/>
    <lineage>
        <taxon>Eukaryota</taxon>
        <taxon>Metazoa</taxon>
        <taxon>Ecdysozoa</taxon>
        <taxon>Arthropoda</taxon>
        <taxon>Chelicerata</taxon>
        <taxon>Arachnida</taxon>
        <taxon>Araneae</taxon>
        <taxon>Araneomorphae</taxon>
        <taxon>Entelegynae</taxon>
        <taxon>Araneoidea</taxon>
        <taxon>Araneidae</taxon>
        <taxon>Araneus</taxon>
    </lineage>
</organism>
<dbReference type="InterPro" id="IPR043502">
    <property type="entry name" value="DNA/RNA_pol_sf"/>
</dbReference>
<name>A0A4Y2HMA7_ARAVE</name>